<dbReference type="InterPro" id="IPR005467">
    <property type="entry name" value="His_kinase_dom"/>
</dbReference>
<gene>
    <name evidence="11" type="ORF">SAMN05216554_2414</name>
</gene>
<dbReference type="Pfam" id="PF00512">
    <property type="entry name" value="HisKA"/>
    <property type="match status" value="1"/>
</dbReference>
<dbReference type="RefSeq" id="WP_092553788.1">
    <property type="nucleotide sequence ID" value="NZ_FNPZ01000002.1"/>
</dbReference>
<dbReference type="InterPro" id="IPR050428">
    <property type="entry name" value="TCS_sensor_his_kinase"/>
</dbReference>
<evidence type="ECO:0000256" key="5">
    <source>
        <dbReference type="ARBA" id="ARBA00022679"/>
    </source>
</evidence>
<feature type="domain" description="Histidine kinase" evidence="10">
    <location>
        <begin position="203"/>
        <end position="419"/>
    </location>
</feature>
<dbReference type="SUPFAM" id="SSF47384">
    <property type="entry name" value="Homodimeric domain of signal transducing histidine kinase"/>
    <property type="match status" value="1"/>
</dbReference>
<evidence type="ECO:0000256" key="9">
    <source>
        <dbReference type="SAM" id="Phobius"/>
    </source>
</evidence>
<protein>
    <recommendedName>
        <fullName evidence="3">histidine kinase</fullName>
        <ecNumber evidence="3">2.7.13.3</ecNumber>
    </recommendedName>
</protein>
<keyword evidence="9" id="KW-0472">Membrane</keyword>
<accession>A0A1H3QAL0</accession>
<dbReference type="GO" id="GO:0000155">
    <property type="term" value="F:phosphorelay sensor kinase activity"/>
    <property type="evidence" value="ECO:0007669"/>
    <property type="project" value="InterPro"/>
</dbReference>
<organism evidence="11 12">
    <name type="scientific">Herbiconiux ginsengi</name>
    <dbReference type="NCBI Taxonomy" id="381665"/>
    <lineage>
        <taxon>Bacteria</taxon>
        <taxon>Bacillati</taxon>
        <taxon>Actinomycetota</taxon>
        <taxon>Actinomycetes</taxon>
        <taxon>Micrococcales</taxon>
        <taxon>Microbacteriaceae</taxon>
        <taxon>Herbiconiux</taxon>
    </lineage>
</organism>
<evidence type="ECO:0000256" key="8">
    <source>
        <dbReference type="ARBA" id="ARBA00022989"/>
    </source>
</evidence>
<dbReference type="OrthoDB" id="9786919at2"/>
<dbReference type="Proteomes" id="UP000198891">
    <property type="component" value="Unassembled WGS sequence"/>
</dbReference>
<reference evidence="11 12" key="1">
    <citation type="submission" date="2016-10" db="EMBL/GenBank/DDBJ databases">
        <authorList>
            <person name="de Groot N.N."/>
        </authorList>
    </citation>
    <scope>NUCLEOTIDE SEQUENCE [LARGE SCALE GENOMIC DNA]</scope>
    <source>
        <strain evidence="11 12">CGMCC 4.3491</strain>
    </source>
</reference>
<evidence type="ECO:0000256" key="6">
    <source>
        <dbReference type="ARBA" id="ARBA00022692"/>
    </source>
</evidence>
<dbReference type="InterPro" id="IPR003594">
    <property type="entry name" value="HATPase_dom"/>
</dbReference>
<keyword evidence="4" id="KW-0597">Phosphoprotein</keyword>
<keyword evidence="6 9" id="KW-0812">Transmembrane</keyword>
<sequence length="424" mass="44232">MTAARSVRRSRGRRPDDDLRGAALRLTAQFTGLVLILLAVVGGIVFAIVANSIAESSERALEAATQIDSPEDAPEGTYVTIVDGHTGGQVVTPPGMPAALLDTAAIQSVAAGGSDVRSERTVDGRSYLLLTTSSTADRNHDRVVQVAVDQHESAEELTRLVTALLIAAAVAAVLAFVAAYLMARRAIRPLAEALALQRRFVADASHELRTPLTLLSTRAQLLQRRGRSGLPADVTASVDEIVTDTRALTEILDDLLIAADPRSVAEPVTVDVAAVADEAVSLLRDDALARGIVLRRSGSTAPVLVAGSRAALLRLVIALATNALDHARGAVEVDVRATGALAVVRVDDDGTGFAPEIAANAFERFASGRATEPSSAGGIRHYGLGLAIVAEITRRHHGTVTIDRSAPGGAVVCSIPLQAPERGR</sequence>
<evidence type="ECO:0000256" key="7">
    <source>
        <dbReference type="ARBA" id="ARBA00022777"/>
    </source>
</evidence>
<comment type="catalytic activity">
    <reaction evidence="1">
        <text>ATP + protein L-histidine = ADP + protein N-phospho-L-histidine.</text>
        <dbReference type="EC" id="2.7.13.3"/>
    </reaction>
</comment>
<dbReference type="Gene3D" id="1.10.287.130">
    <property type="match status" value="1"/>
</dbReference>
<feature type="transmembrane region" description="Helical" evidence="9">
    <location>
        <begin position="160"/>
        <end position="183"/>
    </location>
</feature>
<dbReference type="EC" id="2.7.13.3" evidence="3"/>
<keyword evidence="7 11" id="KW-0418">Kinase</keyword>
<keyword evidence="5" id="KW-0808">Transferase</keyword>
<dbReference type="CDD" id="cd00075">
    <property type="entry name" value="HATPase"/>
    <property type="match status" value="1"/>
</dbReference>
<feature type="transmembrane region" description="Helical" evidence="9">
    <location>
        <begin position="21"/>
        <end position="49"/>
    </location>
</feature>
<dbReference type="AlphaFoldDB" id="A0A1H3QAL0"/>
<dbReference type="Pfam" id="PF02518">
    <property type="entry name" value="HATPase_c"/>
    <property type="match status" value="1"/>
</dbReference>
<dbReference type="STRING" id="381665.SAMN05216554_2414"/>
<dbReference type="SMART" id="SM00388">
    <property type="entry name" value="HisKA"/>
    <property type="match status" value="1"/>
</dbReference>
<comment type="subcellular location">
    <subcellularLocation>
        <location evidence="2">Cell membrane</location>
    </subcellularLocation>
</comment>
<dbReference type="SMART" id="SM00387">
    <property type="entry name" value="HATPase_c"/>
    <property type="match status" value="1"/>
</dbReference>
<evidence type="ECO:0000256" key="3">
    <source>
        <dbReference type="ARBA" id="ARBA00012438"/>
    </source>
</evidence>
<evidence type="ECO:0000313" key="12">
    <source>
        <dbReference type="Proteomes" id="UP000198891"/>
    </source>
</evidence>
<dbReference type="InterPro" id="IPR036097">
    <property type="entry name" value="HisK_dim/P_sf"/>
</dbReference>
<dbReference type="PROSITE" id="PS50109">
    <property type="entry name" value="HIS_KIN"/>
    <property type="match status" value="1"/>
</dbReference>
<dbReference type="InterPro" id="IPR003661">
    <property type="entry name" value="HisK_dim/P_dom"/>
</dbReference>
<dbReference type="Gene3D" id="3.30.565.10">
    <property type="entry name" value="Histidine kinase-like ATPase, C-terminal domain"/>
    <property type="match status" value="1"/>
</dbReference>
<evidence type="ECO:0000256" key="4">
    <source>
        <dbReference type="ARBA" id="ARBA00022553"/>
    </source>
</evidence>
<dbReference type="PANTHER" id="PTHR45436">
    <property type="entry name" value="SENSOR HISTIDINE KINASE YKOH"/>
    <property type="match status" value="1"/>
</dbReference>
<keyword evidence="8 9" id="KW-1133">Transmembrane helix</keyword>
<dbReference type="GO" id="GO:0005886">
    <property type="term" value="C:plasma membrane"/>
    <property type="evidence" value="ECO:0007669"/>
    <property type="project" value="UniProtKB-SubCell"/>
</dbReference>
<dbReference type="SUPFAM" id="SSF55874">
    <property type="entry name" value="ATPase domain of HSP90 chaperone/DNA topoisomerase II/histidine kinase"/>
    <property type="match status" value="1"/>
</dbReference>
<name>A0A1H3QAL0_9MICO</name>
<proteinExistence type="predicted"/>
<dbReference type="CDD" id="cd00082">
    <property type="entry name" value="HisKA"/>
    <property type="match status" value="1"/>
</dbReference>
<dbReference type="EMBL" id="FNPZ01000002">
    <property type="protein sequence ID" value="SDZ10436.1"/>
    <property type="molecule type" value="Genomic_DNA"/>
</dbReference>
<evidence type="ECO:0000313" key="11">
    <source>
        <dbReference type="EMBL" id="SDZ10436.1"/>
    </source>
</evidence>
<evidence type="ECO:0000259" key="10">
    <source>
        <dbReference type="PROSITE" id="PS50109"/>
    </source>
</evidence>
<evidence type="ECO:0000256" key="1">
    <source>
        <dbReference type="ARBA" id="ARBA00000085"/>
    </source>
</evidence>
<keyword evidence="12" id="KW-1185">Reference proteome</keyword>
<dbReference type="PANTHER" id="PTHR45436:SF5">
    <property type="entry name" value="SENSOR HISTIDINE KINASE TRCS"/>
    <property type="match status" value="1"/>
</dbReference>
<evidence type="ECO:0000256" key="2">
    <source>
        <dbReference type="ARBA" id="ARBA00004236"/>
    </source>
</evidence>
<dbReference type="InterPro" id="IPR036890">
    <property type="entry name" value="HATPase_C_sf"/>
</dbReference>